<dbReference type="GO" id="GO:0016491">
    <property type="term" value="F:oxidoreductase activity"/>
    <property type="evidence" value="ECO:0007669"/>
    <property type="project" value="TreeGrafter"/>
</dbReference>
<dbReference type="InterPro" id="IPR051468">
    <property type="entry name" value="Fungal_SecMetab_SDRs"/>
</dbReference>
<dbReference type="EMBL" id="BMMF01000013">
    <property type="protein sequence ID" value="GGK48089.1"/>
    <property type="molecule type" value="Genomic_DNA"/>
</dbReference>
<accession>A0A917QFL1</accession>
<dbReference type="PRINTS" id="PR00081">
    <property type="entry name" value="GDHRDH"/>
</dbReference>
<dbReference type="SUPFAM" id="SSF51735">
    <property type="entry name" value="NAD(P)-binding Rossmann-fold domains"/>
    <property type="match status" value="1"/>
</dbReference>
<proteinExistence type="predicted"/>
<sequence>MSDQTSPAVPPPSPRLPSGPALVVGASGGIGAALVRALEEDGRFSPVIAASRSGSPPLDVTDEASVAAFAASLGDTQLALVVDATGLLHDAEMTPERSWRDIDPAVMARSFAINAIGPALLLKHLAPRLARDGKATFATLSAKVGSIGDNRLGGWYAYRASKAALNQIVRTASVELARRRPGALCVAIHPGTVDTRLTKPFAKAGLAVATPDEAASRLLAVLDGLPSSATGGFYDYRGEALPW</sequence>
<dbReference type="PANTHER" id="PTHR43544:SF12">
    <property type="entry name" value="NAD(P)-BINDING ROSSMANN-FOLD SUPERFAMILY PROTEIN"/>
    <property type="match status" value="1"/>
</dbReference>
<dbReference type="PANTHER" id="PTHR43544">
    <property type="entry name" value="SHORT-CHAIN DEHYDROGENASE/REDUCTASE"/>
    <property type="match status" value="1"/>
</dbReference>
<reference evidence="1 2" key="1">
    <citation type="journal article" date="2014" name="Int. J. Syst. Evol. Microbiol.">
        <title>Complete genome sequence of Corynebacterium casei LMG S-19264T (=DSM 44701T), isolated from a smear-ripened cheese.</title>
        <authorList>
            <consortium name="US DOE Joint Genome Institute (JGI-PGF)"/>
            <person name="Walter F."/>
            <person name="Albersmeier A."/>
            <person name="Kalinowski J."/>
            <person name="Ruckert C."/>
        </authorList>
    </citation>
    <scope>NUCLEOTIDE SEQUENCE [LARGE SCALE GENOMIC DNA]</scope>
    <source>
        <strain evidence="1 2">CGMCC 1.9161</strain>
    </source>
</reference>
<dbReference type="AlphaFoldDB" id="A0A917QFL1"/>
<dbReference type="GO" id="GO:0005737">
    <property type="term" value="C:cytoplasm"/>
    <property type="evidence" value="ECO:0007669"/>
    <property type="project" value="TreeGrafter"/>
</dbReference>
<gene>
    <name evidence="1" type="primary">csgA</name>
    <name evidence="1" type="ORF">GCM10011322_38810</name>
</gene>
<evidence type="ECO:0000313" key="2">
    <source>
        <dbReference type="Proteomes" id="UP000600449"/>
    </source>
</evidence>
<organism evidence="1 2">
    <name type="scientific">Salinarimonas ramus</name>
    <dbReference type="NCBI Taxonomy" id="690164"/>
    <lineage>
        <taxon>Bacteria</taxon>
        <taxon>Pseudomonadati</taxon>
        <taxon>Pseudomonadota</taxon>
        <taxon>Alphaproteobacteria</taxon>
        <taxon>Hyphomicrobiales</taxon>
        <taxon>Salinarimonadaceae</taxon>
        <taxon>Salinarimonas</taxon>
    </lineage>
</organism>
<evidence type="ECO:0000313" key="1">
    <source>
        <dbReference type="EMBL" id="GGK48089.1"/>
    </source>
</evidence>
<comment type="caution">
    <text evidence="1">The sequence shown here is derived from an EMBL/GenBank/DDBJ whole genome shotgun (WGS) entry which is preliminary data.</text>
</comment>
<name>A0A917QFL1_9HYPH</name>
<dbReference type="Proteomes" id="UP000600449">
    <property type="component" value="Unassembled WGS sequence"/>
</dbReference>
<dbReference type="InterPro" id="IPR002347">
    <property type="entry name" value="SDR_fam"/>
</dbReference>
<dbReference type="RefSeq" id="WP_188914918.1">
    <property type="nucleotide sequence ID" value="NZ_BMMF01000013.1"/>
</dbReference>
<protein>
    <submittedName>
        <fullName evidence="1">SDR family oxidoreductase</fullName>
    </submittedName>
</protein>
<dbReference type="Gene3D" id="3.40.50.720">
    <property type="entry name" value="NAD(P)-binding Rossmann-like Domain"/>
    <property type="match status" value="1"/>
</dbReference>
<dbReference type="Pfam" id="PF13561">
    <property type="entry name" value="adh_short_C2"/>
    <property type="match status" value="1"/>
</dbReference>
<dbReference type="InterPro" id="IPR036291">
    <property type="entry name" value="NAD(P)-bd_dom_sf"/>
</dbReference>
<keyword evidence="2" id="KW-1185">Reference proteome</keyword>
<dbReference type="CDD" id="cd05325">
    <property type="entry name" value="carb_red_sniffer_like_SDR_c"/>
    <property type="match status" value="1"/>
</dbReference>